<proteinExistence type="predicted"/>
<dbReference type="EMBL" id="AP014681">
    <property type="protein sequence ID" value="BAP86861.1"/>
    <property type="molecule type" value="Genomic_DNA"/>
</dbReference>
<protein>
    <submittedName>
        <fullName evidence="2">Uncharacterized protein</fullName>
    </submittedName>
</protein>
<reference evidence="2 3" key="1">
    <citation type="submission" date="2014-11" db="EMBL/GenBank/DDBJ databases">
        <title>Complete genome sequence and analysis of Lactobacillus hokkaidonensis LOOC260T.</title>
        <authorList>
            <person name="Tanizawa Y."/>
            <person name="Tohno M."/>
            <person name="Kaminuma E."/>
            <person name="Nakamura Y."/>
            <person name="Arita M."/>
        </authorList>
    </citation>
    <scope>NUCLEOTIDE SEQUENCE [LARGE SCALE GENOMIC DNA]</scope>
    <source>
        <strain evidence="2 3">LOOC260</strain>
        <plasmid evidence="3">pLOOC260-1 DNA</plasmid>
    </source>
</reference>
<accession>A0A0A1H2D6</accession>
<evidence type="ECO:0000313" key="3">
    <source>
        <dbReference type="Proteomes" id="UP000031620"/>
    </source>
</evidence>
<feature type="compositionally biased region" description="Basic and acidic residues" evidence="1">
    <location>
        <begin position="45"/>
        <end position="58"/>
    </location>
</feature>
<dbReference type="AlphaFoldDB" id="A0A0A1H2D6"/>
<dbReference type="GeneID" id="93384108"/>
<dbReference type="HOGENOM" id="CLU_2973760_0_0_9"/>
<organism evidence="2 3">
    <name type="scientific">Paucilactobacillus hokkaidonensis JCM 18461</name>
    <dbReference type="NCBI Taxonomy" id="1291742"/>
    <lineage>
        <taxon>Bacteria</taxon>
        <taxon>Bacillati</taxon>
        <taxon>Bacillota</taxon>
        <taxon>Bacilli</taxon>
        <taxon>Lactobacillales</taxon>
        <taxon>Lactobacillaceae</taxon>
        <taxon>Paucilactobacillus</taxon>
    </lineage>
</organism>
<dbReference type="KEGG" id="lho:LOOC260_200870"/>
<dbReference type="Proteomes" id="UP000031620">
    <property type="component" value="Plasmid pLOOC260-1"/>
</dbReference>
<evidence type="ECO:0000256" key="1">
    <source>
        <dbReference type="SAM" id="MobiDB-lite"/>
    </source>
</evidence>
<feature type="region of interest" description="Disordered" evidence="1">
    <location>
        <begin position="1"/>
        <end position="58"/>
    </location>
</feature>
<sequence length="58" mass="6870">MISLLEKHPNKITPHIPIEKPKKQLPQRFPVKTPPENPQINPEKIYPEKQPEEPVRRD</sequence>
<geneLocation type="plasmid" evidence="3">
    <name>pLOOC260-1 DNA</name>
</geneLocation>
<evidence type="ECO:0000313" key="2">
    <source>
        <dbReference type="EMBL" id="BAP86861.1"/>
    </source>
</evidence>
<keyword evidence="2" id="KW-0614">Plasmid</keyword>
<name>A0A0A1H2D6_9LACO</name>
<gene>
    <name evidence="2" type="ORF">LOOC260_200870</name>
</gene>
<dbReference type="RefSeq" id="WP_020090529.1">
    <property type="nucleotide sequence ID" value="NZ_AP014681.1"/>
</dbReference>